<dbReference type="GO" id="GO:0005524">
    <property type="term" value="F:ATP binding"/>
    <property type="evidence" value="ECO:0007669"/>
    <property type="project" value="UniProtKB-UniRule"/>
</dbReference>
<reference evidence="13 14" key="1">
    <citation type="submission" date="2018-04" db="EMBL/GenBank/DDBJ databases">
        <title>Genomic Encyclopedia of Type Strains, Phase IV (KMG-IV): sequencing the most valuable type-strain genomes for metagenomic binning, comparative biology and taxonomic classification.</title>
        <authorList>
            <person name="Goeker M."/>
        </authorList>
    </citation>
    <scope>NUCLEOTIDE SEQUENCE [LARGE SCALE GENOMIC DNA]</scope>
    <source>
        <strain evidence="13 14">DSM 28795</strain>
    </source>
</reference>
<dbReference type="GO" id="GO:0005829">
    <property type="term" value="C:cytosol"/>
    <property type="evidence" value="ECO:0007669"/>
    <property type="project" value="TreeGrafter"/>
</dbReference>
<dbReference type="PANTHER" id="PTHR21087:SF16">
    <property type="entry name" value="SHIKIMATE KINASE 1, CHLOROPLASTIC"/>
    <property type="match status" value="1"/>
</dbReference>
<keyword evidence="4 11" id="KW-0028">Amino-acid biosynthesis</keyword>
<evidence type="ECO:0000256" key="7">
    <source>
        <dbReference type="ARBA" id="ARBA00022777"/>
    </source>
</evidence>
<evidence type="ECO:0000259" key="12">
    <source>
        <dbReference type="PROSITE" id="PS51168"/>
    </source>
</evidence>
<feature type="binding site" evidence="11">
    <location>
        <position position="121"/>
    </location>
    <ligand>
        <name>ATP</name>
        <dbReference type="ChEBI" id="CHEBI:30616"/>
    </ligand>
</feature>
<keyword evidence="11" id="KW-0479">Metal-binding</keyword>
<dbReference type="InterPro" id="IPR002701">
    <property type="entry name" value="CM_II_prokaryot"/>
</dbReference>
<feature type="binding site" evidence="11">
    <location>
        <begin position="15"/>
        <end position="20"/>
    </location>
    <ligand>
        <name>ATP</name>
        <dbReference type="ChEBI" id="CHEBI:30616"/>
    </ligand>
</feature>
<dbReference type="PROSITE" id="PS01128">
    <property type="entry name" value="SHIKIMATE_KINASE"/>
    <property type="match status" value="1"/>
</dbReference>
<dbReference type="RefSeq" id="WP_089937347.1">
    <property type="nucleotide sequence ID" value="NZ_CAKOEW010000004.1"/>
</dbReference>
<dbReference type="Proteomes" id="UP000245433">
    <property type="component" value="Unassembled WGS sequence"/>
</dbReference>
<evidence type="ECO:0000256" key="4">
    <source>
        <dbReference type="ARBA" id="ARBA00022605"/>
    </source>
</evidence>
<dbReference type="AlphaFoldDB" id="A0A2U1DER1"/>
<name>A0A2U1DER1_9LACO</name>
<keyword evidence="8 11" id="KW-0067">ATP-binding</keyword>
<comment type="pathway">
    <text evidence="1 11">Metabolic intermediate biosynthesis; chorismate biosynthesis; chorismate from D-erythrose 4-phosphate and phosphoenolpyruvate: step 5/7.</text>
</comment>
<comment type="subcellular location">
    <subcellularLocation>
        <location evidence="11">Cytoplasm</location>
    </subcellularLocation>
</comment>
<dbReference type="GO" id="GO:0000287">
    <property type="term" value="F:magnesium ion binding"/>
    <property type="evidence" value="ECO:0007669"/>
    <property type="project" value="UniProtKB-UniRule"/>
</dbReference>
<dbReference type="PANTHER" id="PTHR21087">
    <property type="entry name" value="SHIKIMATE KINASE"/>
    <property type="match status" value="1"/>
</dbReference>
<dbReference type="InterPro" id="IPR023000">
    <property type="entry name" value="Shikimate_kinase_CS"/>
</dbReference>
<dbReference type="InterPro" id="IPR000623">
    <property type="entry name" value="Shikimate_kinase/TSH1"/>
</dbReference>
<dbReference type="SMART" id="SM00830">
    <property type="entry name" value="CM_2"/>
    <property type="match status" value="1"/>
</dbReference>
<gene>
    <name evidence="11" type="primary">aroK</name>
    <name evidence="13" type="ORF">C7384_10189</name>
</gene>
<keyword evidence="11" id="KW-0963">Cytoplasm</keyword>
<keyword evidence="14" id="KW-1185">Reference proteome</keyword>
<evidence type="ECO:0000256" key="1">
    <source>
        <dbReference type="ARBA" id="ARBA00004842"/>
    </source>
</evidence>
<feature type="binding site" evidence="11">
    <location>
        <position position="82"/>
    </location>
    <ligand>
        <name>substrate</name>
    </ligand>
</feature>
<dbReference type="Gene3D" id="1.20.59.10">
    <property type="entry name" value="Chorismate mutase"/>
    <property type="match status" value="1"/>
</dbReference>
<dbReference type="UniPathway" id="UPA00053">
    <property type="reaction ID" value="UER00088"/>
</dbReference>
<dbReference type="InterPro" id="IPR036263">
    <property type="entry name" value="Chorismate_II_sf"/>
</dbReference>
<comment type="cofactor">
    <cofactor evidence="11">
        <name>Mg(2+)</name>
        <dbReference type="ChEBI" id="CHEBI:18420"/>
    </cofactor>
    <text evidence="11">Binds 1 Mg(2+) ion per subunit.</text>
</comment>
<dbReference type="SUPFAM" id="SSF52540">
    <property type="entry name" value="P-loop containing nucleoside triphosphate hydrolases"/>
    <property type="match status" value="1"/>
</dbReference>
<dbReference type="OrthoDB" id="9800332at2"/>
<dbReference type="PROSITE" id="PS51168">
    <property type="entry name" value="CHORISMATE_MUT_2"/>
    <property type="match status" value="1"/>
</dbReference>
<dbReference type="SUPFAM" id="SSF48600">
    <property type="entry name" value="Chorismate mutase II"/>
    <property type="match status" value="1"/>
</dbReference>
<keyword evidence="9 11" id="KW-0057">Aromatic amino acid biosynthesis</keyword>
<evidence type="ECO:0000313" key="14">
    <source>
        <dbReference type="Proteomes" id="UP000245433"/>
    </source>
</evidence>
<keyword evidence="6 11" id="KW-0547">Nucleotide-binding</keyword>
<feature type="binding site" evidence="11">
    <location>
        <position position="61"/>
    </location>
    <ligand>
        <name>substrate</name>
    </ligand>
</feature>
<dbReference type="Pfam" id="PF01202">
    <property type="entry name" value="SKI"/>
    <property type="match status" value="1"/>
</dbReference>
<evidence type="ECO:0000256" key="9">
    <source>
        <dbReference type="ARBA" id="ARBA00023141"/>
    </source>
</evidence>
<keyword evidence="11" id="KW-0460">Magnesium</keyword>
<dbReference type="EC" id="2.7.1.71" evidence="3 11"/>
<dbReference type="InterPro" id="IPR031322">
    <property type="entry name" value="Shikimate/glucono_kinase"/>
</dbReference>
<dbReference type="GO" id="GO:0009073">
    <property type="term" value="P:aromatic amino acid family biosynthetic process"/>
    <property type="evidence" value="ECO:0007669"/>
    <property type="project" value="UniProtKB-KW"/>
</dbReference>
<dbReference type="Gene3D" id="3.40.50.300">
    <property type="entry name" value="P-loop containing nucleotide triphosphate hydrolases"/>
    <property type="match status" value="1"/>
</dbReference>
<organism evidence="13 14">
    <name type="scientific">Convivina intestini</name>
    <dbReference type="NCBI Taxonomy" id="1505726"/>
    <lineage>
        <taxon>Bacteria</taxon>
        <taxon>Bacillati</taxon>
        <taxon>Bacillota</taxon>
        <taxon>Bacilli</taxon>
        <taxon>Lactobacillales</taxon>
        <taxon>Lactobacillaceae</taxon>
        <taxon>Convivina</taxon>
    </lineage>
</organism>
<dbReference type="EMBL" id="QEKT01000001">
    <property type="protein sequence ID" value="PVY86176.1"/>
    <property type="molecule type" value="Genomic_DNA"/>
</dbReference>
<dbReference type="InterPro" id="IPR036979">
    <property type="entry name" value="CM_dom_sf"/>
</dbReference>
<accession>A0A2U1DER1</accession>
<feature type="binding site" evidence="11">
    <location>
        <position position="19"/>
    </location>
    <ligand>
        <name>Mg(2+)</name>
        <dbReference type="ChEBI" id="CHEBI:18420"/>
    </ligand>
</feature>
<dbReference type="HAMAP" id="MF_00109">
    <property type="entry name" value="Shikimate_kinase"/>
    <property type="match status" value="1"/>
</dbReference>
<dbReference type="PRINTS" id="PR01100">
    <property type="entry name" value="SHIKIMTKNASE"/>
</dbReference>
<feature type="domain" description="Chorismate mutase" evidence="12">
    <location>
        <begin position="172"/>
        <end position="264"/>
    </location>
</feature>
<sequence length="267" mass="30219">MIKEPDTLMLIGFMGAGKTTVGREIARQHHSKFLDLDQEIERAAGMSIAQIFQKHDENYFRRLETQVLSQVQTFNGVVATGGGVVERAENREILKNSPATLVYLHGNLESTISRLLAEGQRPLLQEKSTADFFQLWEARDPKYQEVANFTVETVGKTPQRIAAEIVALFSANEDELAFLALRSQIDAFDRQLFDIISKRMEVVLAVANYKKKVGMSVSQPTRMSNMRAALKVDYAKNPNISDEFIDELMTILLETAMKREDEEMQRG</sequence>
<evidence type="ECO:0000256" key="3">
    <source>
        <dbReference type="ARBA" id="ARBA00012154"/>
    </source>
</evidence>
<evidence type="ECO:0000313" key="13">
    <source>
        <dbReference type="EMBL" id="PVY86176.1"/>
    </source>
</evidence>
<evidence type="ECO:0000256" key="6">
    <source>
        <dbReference type="ARBA" id="ARBA00022741"/>
    </source>
</evidence>
<comment type="caution">
    <text evidence="11">Lacks conserved residue(s) required for the propagation of feature annotation.</text>
</comment>
<comment type="caution">
    <text evidence="13">The sequence shown here is derived from an EMBL/GenBank/DDBJ whole genome shotgun (WGS) entry which is preliminary data.</text>
</comment>
<dbReference type="GO" id="GO:0009423">
    <property type="term" value="P:chorismate biosynthetic process"/>
    <property type="evidence" value="ECO:0007669"/>
    <property type="project" value="UniProtKB-UniRule"/>
</dbReference>
<comment type="similarity">
    <text evidence="2 11">Belongs to the shikimate kinase family.</text>
</comment>
<dbReference type="CDD" id="cd00464">
    <property type="entry name" value="SK"/>
    <property type="match status" value="1"/>
</dbReference>
<comment type="function">
    <text evidence="11">Catalyzes the specific phosphorylation of the 3-hydroxyl group of shikimic acid using ATP as a cosubstrate.</text>
</comment>
<dbReference type="GO" id="GO:0004106">
    <property type="term" value="F:chorismate mutase activity"/>
    <property type="evidence" value="ECO:0007669"/>
    <property type="project" value="InterPro"/>
</dbReference>
<dbReference type="GO" id="GO:0004765">
    <property type="term" value="F:shikimate kinase activity"/>
    <property type="evidence" value="ECO:0007669"/>
    <property type="project" value="UniProtKB-UniRule"/>
</dbReference>
<dbReference type="InterPro" id="IPR027417">
    <property type="entry name" value="P-loop_NTPase"/>
</dbReference>
<keyword evidence="5 11" id="KW-0808">Transferase</keyword>
<proteinExistence type="inferred from homology"/>
<comment type="subunit">
    <text evidence="11">Monomer.</text>
</comment>
<evidence type="ECO:0000256" key="11">
    <source>
        <dbReference type="HAMAP-Rule" id="MF_00109"/>
    </source>
</evidence>
<dbReference type="GO" id="GO:0008652">
    <property type="term" value="P:amino acid biosynthetic process"/>
    <property type="evidence" value="ECO:0007669"/>
    <property type="project" value="UniProtKB-KW"/>
</dbReference>
<evidence type="ECO:0000256" key="8">
    <source>
        <dbReference type="ARBA" id="ARBA00022840"/>
    </source>
</evidence>
<protein>
    <recommendedName>
        <fullName evidence="3 11">Shikimate kinase</fullName>
        <shortName evidence="11">SK</shortName>
        <ecNumber evidence="3 11">2.7.1.71</ecNumber>
    </recommendedName>
</protein>
<keyword evidence="7 11" id="KW-0418">Kinase</keyword>
<dbReference type="Pfam" id="PF01817">
    <property type="entry name" value="CM_2"/>
    <property type="match status" value="1"/>
</dbReference>
<comment type="catalytic activity">
    <reaction evidence="10 11">
        <text>shikimate + ATP = 3-phosphoshikimate + ADP + H(+)</text>
        <dbReference type="Rhea" id="RHEA:13121"/>
        <dbReference type="ChEBI" id="CHEBI:15378"/>
        <dbReference type="ChEBI" id="CHEBI:30616"/>
        <dbReference type="ChEBI" id="CHEBI:36208"/>
        <dbReference type="ChEBI" id="CHEBI:145989"/>
        <dbReference type="ChEBI" id="CHEBI:456216"/>
        <dbReference type="EC" id="2.7.1.71"/>
    </reaction>
</comment>
<evidence type="ECO:0000256" key="2">
    <source>
        <dbReference type="ARBA" id="ARBA00006997"/>
    </source>
</evidence>
<feature type="binding site" evidence="11">
    <location>
        <position position="139"/>
    </location>
    <ligand>
        <name>substrate</name>
    </ligand>
</feature>
<evidence type="ECO:0000256" key="10">
    <source>
        <dbReference type="ARBA" id="ARBA00048567"/>
    </source>
</evidence>
<feature type="binding site" evidence="11">
    <location>
        <position position="37"/>
    </location>
    <ligand>
        <name>substrate</name>
    </ligand>
</feature>
<evidence type="ECO:0000256" key="5">
    <source>
        <dbReference type="ARBA" id="ARBA00022679"/>
    </source>
</evidence>